<keyword evidence="1" id="KW-0812">Transmembrane</keyword>
<keyword evidence="3" id="KW-1185">Reference proteome</keyword>
<name>A0A318Z3L1_9EURO</name>
<evidence type="ECO:0000313" key="3">
    <source>
        <dbReference type="Proteomes" id="UP000248349"/>
    </source>
</evidence>
<dbReference type="Proteomes" id="UP000248349">
    <property type="component" value="Unassembled WGS sequence"/>
</dbReference>
<proteinExistence type="predicted"/>
<accession>A0A318Z3L1</accession>
<gene>
    <name evidence="2" type="ORF">BP01DRAFT_386184</name>
</gene>
<evidence type="ECO:0000256" key="1">
    <source>
        <dbReference type="SAM" id="Phobius"/>
    </source>
</evidence>
<dbReference type="RefSeq" id="XP_025427638.1">
    <property type="nucleotide sequence ID" value="XM_025577664.1"/>
</dbReference>
<feature type="transmembrane region" description="Helical" evidence="1">
    <location>
        <begin position="6"/>
        <end position="26"/>
    </location>
</feature>
<reference evidence="2 3" key="1">
    <citation type="submission" date="2016-12" db="EMBL/GenBank/DDBJ databases">
        <title>The genomes of Aspergillus section Nigri reveals drivers in fungal speciation.</title>
        <authorList>
            <consortium name="DOE Joint Genome Institute"/>
            <person name="Vesth T.C."/>
            <person name="Nybo J."/>
            <person name="Theobald S."/>
            <person name="Brandl J."/>
            <person name="Frisvad J.C."/>
            <person name="Nielsen K.F."/>
            <person name="Lyhne E.K."/>
            <person name="Kogle M.E."/>
            <person name="Kuo A."/>
            <person name="Riley R."/>
            <person name="Clum A."/>
            <person name="Nolan M."/>
            <person name="Lipzen A."/>
            <person name="Salamov A."/>
            <person name="Henrissat B."/>
            <person name="Wiebenga A."/>
            <person name="De Vries R.P."/>
            <person name="Grigoriev I.V."/>
            <person name="Mortensen U.H."/>
            <person name="Andersen M.R."/>
            <person name="Baker S.E."/>
        </authorList>
    </citation>
    <scope>NUCLEOTIDE SEQUENCE [LARGE SCALE GENOMIC DNA]</scope>
    <source>
        <strain evidence="2 3">JOP 1030-1</strain>
    </source>
</reference>
<dbReference type="EMBL" id="KZ821261">
    <property type="protein sequence ID" value="PYH41656.1"/>
    <property type="molecule type" value="Genomic_DNA"/>
</dbReference>
<evidence type="ECO:0000313" key="2">
    <source>
        <dbReference type="EMBL" id="PYH41656.1"/>
    </source>
</evidence>
<organism evidence="2 3">
    <name type="scientific">Aspergillus saccharolyticus JOP 1030-1</name>
    <dbReference type="NCBI Taxonomy" id="1450539"/>
    <lineage>
        <taxon>Eukaryota</taxon>
        <taxon>Fungi</taxon>
        <taxon>Dikarya</taxon>
        <taxon>Ascomycota</taxon>
        <taxon>Pezizomycotina</taxon>
        <taxon>Eurotiomycetes</taxon>
        <taxon>Eurotiomycetidae</taxon>
        <taxon>Eurotiales</taxon>
        <taxon>Aspergillaceae</taxon>
        <taxon>Aspergillus</taxon>
        <taxon>Aspergillus subgen. Circumdati</taxon>
    </lineage>
</organism>
<dbReference type="AlphaFoldDB" id="A0A318Z3L1"/>
<dbReference type="GeneID" id="37078893"/>
<protein>
    <submittedName>
        <fullName evidence="2">Uncharacterized protein</fullName>
    </submittedName>
</protein>
<keyword evidence="1" id="KW-0472">Membrane</keyword>
<keyword evidence="1" id="KW-1133">Transmembrane helix</keyword>
<sequence>MIDNEFLKGLGTYVGVLLGIYVAYRLQRRLKRWERREDGWEGDDLDEGRAPDKSWYPERLVSSRCPTDLQSLVRQLKDEEERPFASLCFWVEGQGVAITMPLKILLIVSGDIEVLNLLGSIE</sequence>